<sequence length="140" mass="15439">MAILQHFSSVCKGGLVDLVDLAVHSGWAKAEKISRKAELRGIVEGQVVSAKLLEAGVQAPVAHGGPGVGSGTWSFEQCLQMEREKAQLERERFEFKLEQEKLKAEVAMDRERVMLERLRLEVRKEGRGEAAGGHRGFDVA</sequence>
<evidence type="ECO:0000313" key="2">
    <source>
        <dbReference type="EMBL" id="KAK0142183.1"/>
    </source>
</evidence>
<dbReference type="Proteomes" id="UP001174136">
    <property type="component" value="Unassembled WGS sequence"/>
</dbReference>
<comment type="caution">
    <text evidence="2">The sequence shown here is derived from an EMBL/GenBank/DDBJ whole genome shotgun (WGS) entry which is preliminary data.</text>
</comment>
<keyword evidence="3" id="KW-1185">Reference proteome</keyword>
<reference evidence="2" key="1">
    <citation type="journal article" date="2023" name="Front. Mar. Sci.">
        <title>A new Merluccius polli reference genome to investigate the effects of global change in West African waters.</title>
        <authorList>
            <person name="Mateo J.L."/>
            <person name="Blanco-Fernandez C."/>
            <person name="Garcia-Vazquez E."/>
            <person name="Machado-Schiaffino G."/>
        </authorList>
    </citation>
    <scope>NUCLEOTIDE SEQUENCE</scope>
    <source>
        <strain evidence="2">C29</strain>
        <tissue evidence="2">Fin</tissue>
    </source>
</reference>
<feature type="coiled-coil region" evidence="1">
    <location>
        <begin position="78"/>
        <end position="105"/>
    </location>
</feature>
<accession>A0AA47MKT0</accession>
<dbReference type="AlphaFoldDB" id="A0AA47MKT0"/>
<gene>
    <name evidence="2" type="ORF">N1851_020119</name>
</gene>
<evidence type="ECO:0000313" key="3">
    <source>
        <dbReference type="Proteomes" id="UP001174136"/>
    </source>
</evidence>
<name>A0AA47MKT0_MERPO</name>
<protein>
    <submittedName>
        <fullName evidence="2">Uncharacterized protein</fullName>
    </submittedName>
</protein>
<keyword evidence="1" id="KW-0175">Coiled coil</keyword>
<organism evidence="2 3">
    <name type="scientific">Merluccius polli</name>
    <name type="common">Benguela hake</name>
    <name type="synonym">Merluccius cadenati</name>
    <dbReference type="NCBI Taxonomy" id="89951"/>
    <lineage>
        <taxon>Eukaryota</taxon>
        <taxon>Metazoa</taxon>
        <taxon>Chordata</taxon>
        <taxon>Craniata</taxon>
        <taxon>Vertebrata</taxon>
        <taxon>Euteleostomi</taxon>
        <taxon>Actinopterygii</taxon>
        <taxon>Neopterygii</taxon>
        <taxon>Teleostei</taxon>
        <taxon>Neoteleostei</taxon>
        <taxon>Acanthomorphata</taxon>
        <taxon>Zeiogadaria</taxon>
        <taxon>Gadariae</taxon>
        <taxon>Gadiformes</taxon>
        <taxon>Gadoidei</taxon>
        <taxon>Merlucciidae</taxon>
        <taxon>Merluccius</taxon>
    </lineage>
</organism>
<dbReference type="EMBL" id="JAOPHQ010003704">
    <property type="protein sequence ID" value="KAK0142183.1"/>
    <property type="molecule type" value="Genomic_DNA"/>
</dbReference>
<proteinExistence type="predicted"/>
<evidence type="ECO:0000256" key="1">
    <source>
        <dbReference type="SAM" id="Coils"/>
    </source>
</evidence>